<organism evidence="3 4">
    <name type="scientific">Desertihabitans brevis</name>
    <dbReference type="NCBI Taxonomy" id="2268447"/>
    <lineage>
        <taxon>Bacteria</taxon>
        <taxon>Bacillati</taxon>
        <taxon>Actinomycetota</taxon>
        <taxon>Actinomycetes</taxon>
        <taxon>Propionibacteriales</taxon>
        <taxon>Propionibacteriaceae</taxon>
        <taxon>Desertihabitans</taxon>
    </lineage>
</organism>
<keyword evidence="4" id="KW-1185">Reference proteome</keyword>
<dbReference type="RefSeq" id="WP_114127409.1">
    <property type="nucleotide sequence ID" value="NZ_QOUI01000009.1"/>
</dbReference>
<reference evidence="3 4" key="1">
    <citation type="submission" date="2018-07" db="EMBL/GenBank/DDBJ databases">
        <title>Desertimonas flava gen. nov. sp. nov.</title>
        <authorList>
            <person name="Liu S."/>
        </authorList>
    </citation>
    <scope>NUCLEOTIDE SEQUENCE [LARGE SCALE GENOMIC DNA]</scope>
    <source>
        <strain evidence="3 4">16Sb5-5</strain>
    </source>
</reference>
<feature type="transmembrane region" description="Helical" evidence="2">
    <location>
        <begin position="41"/>
        <end position="60"/>
    </location>
</feature>
<keyword evidence="2" id="KW-1133">Transmembrane helix</keyword>
<evidence type="ECO:0000256" key="1">
    <source>
        <dbReference type="SAM" id="MobiDB-lite"/>
    </source>
</evidence>
<dbReference type="Proteomes" id="UP000252770">
    <property type="component" value="Unassembled WGS sequence"/>
</dbReference>
<name>A0A367YSC2_9ACTN</name>
<feature type="compositionally biased region" description="Basic residues" evidence="1">
    <location>
        <begin position="25"/>
        <end position="34"/>
    </location>
</feature>
<evidence type="ECO:0000256" key="2">
    <source>
        <dbReference type="SAM" id="Phobius"/>
    </source>
</evidence>
<accession>A0A367YSC2</accession>
<sequence>MPALDLRPLSRPSPPDLRARVLRDPRRHPTAHRARSRARRLGALLVVGDVVMAGVVVLSLREEIGLPPALGVAAVVLVGMLVGARSITRRLGTGTVEQWARLEALARANDLQLADEPRRSDVGGRVLDHAGATITHRLRSETSLDREVGVVRHDLGAGAPRLTRYVALRVPPGTPHLLVSAAEHRQGRPGTVPYREVLAGRLARV</sequence>
<gene>
    <name evidence="3" type="ORF">DT076_14490</name>
</gene>
<protein>
    <submittedName>
        <fullName evidence="3">Uncharacterized protein</fullName>
    </submittedName>
</protein>
<feature type="transmembrane region" description="Helical" evidence="2">
    <location>
        <begin position="66"/>
        <end position="84"/>
    </location>
</feature>
<comment type="caution">
    <text evidence="3">The sequence shown here is derived from an EMBL/GenBank/DDBJ whole genome shotgun (WGS) entry which is preliminary data.</text>
</comment>
<keyword evidence="2" id="KW-0812">Transmembrane</keyword>
<dbReference type="EMBL" id="QOUI01000009">
    <property type="protein sequence ID" value="RCK68785.1"/>
    <property type="molecule type" value="Genomic_DNA"/>
</dbReference>
<evidence type="ECO:0000313" key="3">
    <source>
        <dbReference type="EMBL" id="RCK68785.1"/>
    </source>
</evidence>
<feature type="compositionally biased region" description="Low complexity" evidence="1">
    <location>
        <begin position="1"/>
        <end position="10"/>
    </location>
</feature>
<keyword evidence="2" id="KW-0472">Membrane</keyword>
<dbReference type="AlphaFoldDB" id="A0A367YSC2"/>
<feature type="region of interest" description="Disordered" evidence="1">
    <location>
        <begin position="1"/>
        <end position="34"/>
    </location>
</feature>
<evidence type="ECO:0000313" key="4">
    <source>
        <dbReference type="Proteomes" id="UP000252770"/>
    </source>
</evidence>
<proteinExistence type="predicted"/>